<keyword evidence="2" id="KW-1185">Reference proteome</keyword>
<evidence type="ECO:0008006" key="3">
    <source>
        <dbReference type="Google" id="ProtNLM"/>
    </source>
</evidence>
<sequence>MRYNTATKHILLIALLLITKIGFSQSTGDQYRQGISIEEKPAVQYDTILIRKGWYIPDHLKLQYAGLIGFMSIGAGYEITDRYEPTLFYGLLTEHFGGSSVTVHTISLKNSWKLFRPGLLGDITPKAGFSVNLGFTNNTFHRLPAHYPSNYYFQNRIHVAPFFGGEWKINMSGDGFFNAVGLYTEMSTLDNYILEFIRTKYVTIDKIWNLSFGVSLYIN</sequence>
<protein>
    <recommendedName>
        <fullName evidence="3">Outer membrane protein beta-barrel domain-containing protein</fullName>
    </recommendedName>
</protein>
<reference evidence="1 2" key="1">
    <citation type="submission" date="2017-02" db="EMBL/GenBank/DDBJ databases">
        <authorList>
            <person name="Peterson S.W."/>
        </authorList>
    </citation>
    <scope>NUCLEOTIDE SEQUENCE [LARGE SCALE GENOMIC DNA]</scope>
    <source>
        <strain evidence="1 2">DSM 24412</strain>
    </source>
</reference>
<evidence type="ECO:0000313" key="2">
    <source>
        <dbReference type="Proteomes" id="UP000191055"/>
    </source>
</evidence>
<dbReference type="EMBL" id="FUYV01000015">
    <property type="protein sequence ID" value="SKC22315.1"/>
    <property type="molecule type" value="Genomic_DNA"/>
</dbReference>
<gene>
    <name evidence="1" type="ORF">SAMN03080601_02552</name>
</gene>
<evidence type="ECO:0000313" key="1">
    <source>
        <dbReference type="EMBL" id="SKC22315.1"/>
    </source>
</evidence>
<proteinExistence type="predicted"/>
<name>A0A1T5HNQ2_9BACT</name>
<dbReference type="RefSeq" id="WP_232468440.1">
    <property type="nucleotide sequence ID" value="NZ_CP021904.1"/>
</dbReference>
<dbReference type="STRING" id="889453.SAMN03080601_02552"/>
<dbReference type="Proteomes" id="UP000191055">
    <property type="component" value="Unassembled WGS sequence"/>
</dbReference>
<dbReference type="AlphaFoldDB" id="A0A1T5HNQ2"/>
<accession>A0A1T5HNQ2</accession>
<organism evidence="1 2">
    <name type="scientific">Alkalitalea saponilacus</name>
    <dbReference type="NCBI Taxonomy" id="889453"/>
    <lineage>
        <taxon>Bacteria</taxon>
        <taxon>Pseudomonadati</taxon>
        <taxon>Bacteroidota</taxon>
        <taxon>Bacteroidia</taxon>
        <taxon>Marinilabiliales</taxon>
        <taxon>Marinilabiliaceae</taxon>
        <taxon>Alkalitalea</taxon>
    </lineage>
</organism>